<proteinExistence type="predicted"/>
<dbReference type="KEGG" id="blq:L21SP5_00645"/>
<accession>A0A0S2HW99</accession>
<sequence>MEFAAAQTISKDVVATAGDTYTNTSENIVLSWTIGQTVTGTFYSGDGTFSISQGFHTGMPLSGIGIEEYYSNSPVQNIYPNPTHGNAYLEMTNSQEGPIIFKIYNAQGKLVSTQQEIIENEKIEIQLQSLKPGIYFISSLFEDGNKKSQKIIKQ</sequence>
<organism evidence="2 3">
    <name type="scientific">Salinivirga cyanobacteriivorans</name>
    <dbReference type="NCBI Taxonomy" id="1307839"/>
    <lineage>
        <taxon>Bacteria</taxon>
        <taxon>Pseudomonadati</taxon>
        <taxon>Bacteroidota</taxon>
        <taxon>Bacteroidia</taxon>
        <taxon>Bacteroidales</taxon>
        <taxon>Salinivirgaceae</taxon>
        <taxon>Salinivirga</taxon>
    </lineage>
</organism>
<protein>
    <recommendedName>
        <fullName evidence="1">Secretion system C-terminal sorting domain-containing protein</fullName>
    </recommendedName>
</protein>
<reference evidence="2 3" key="1">
    <citation type="submission" date="2015-11" db="EMBL/GenBank/DDBJ databases">
        <title>Description and complete genome sequence of a novel strain predominating in hypersaline microbial mats and representing a new family of the Bacteriodetes phylum.</title>
        <authorList>
            <person name="Spring S."/>
            <person name="Bunk B."/>
            <person name="Sproer C."/>
            <person name="Klenk H.-P."/>
        </authorList>
    </citation>
    <scope>NUCLEOTIDE SEQUENCE [LARGE SCALE GENOMIC DNA]</scope>
    <source>
        <strain evidence="2 3">L21-Spi-D4</strain>
    </source>
</reference>
<evidence type="ECO:0000259" key="1">
    <source>
        <dbReference type="Pfam" id="PF18962"/>
    </source>
</evidence>
<dbReference type="InterPro" id="IPR026444">
    <property type="entry name" value="Secre_tail"/>
</dbReference>
<name>A0A0S2HW99_9BACT</name>
<evidence type="ECO:0000313" key="2">
    <source>
        <dbReference type="EMBL" id="ALO14317.1"/>
    </source>
</evidence>
<dbReference type="NCBIfam" id="TIGR04183">
    <property type="entry name" value="Por_Secre_tail"/>
    <property type="match status" value="1"/>
</dbReference>
<dbReference type="AlphaFoldDB" id="A0A0S2HW99"/>
<evidence type="ECO:0000313" key="3">
    <source>
        <dbReference type="Proteomes" id="UP000064893"/>
    </source>
</evidence>
<keyword evidence="3" id="KW-1185">Reference proteome</keyword>
<dbReference type="EMBL" id="CP013118">
    <property type="protein sequence ID" value="ALO14317.1"/>
    <property type="molecule type" value="Genomic_DNA"/>
</dbReference>
<dbReference type="STRING" id="1307839.L21SP5_00645"/>
<dbReference type="Pfam" id="PF18962">
    <property type="entry name" value="Por_Secre_tail"/>
    <property type="match status" value="1"/>
</dbReference>
<dbReference type="Proteomes" id="UP000064893">
    <property type="component" value="Chromosome"/>
</dbReference>
<feature type="domain" description="Secretion system C-terminal sorting" evidence="1">
    <location>
        <begin position="78"/>
        <end position="152"/>
    </location>
</feature>
<gene>
    <name evidence="2" type="ORF">L21SP5_00645</name>
</gene>